<proteinExistence type="predicted"/>
<accession>A0A9N6WS55</accession>
<gene>
    <name evidence="1" type="ORF">ORM20_00152</name>
</gene>
<evidence type="ECO:0000313" key="1">
    <source>
        <dbReference type="EMBL" id="CAI3971201.1"/>
    </source>
</evidence>
<sequence length="73" mass="8901">MSEFRESFRYHFTDDEPWKIREELEDLRYEKLILECMACSTSAPKYTEIVKKIEEKELELRAVMIKIMSENYS</sequence>
<name>A0A9N6WS55_9VIRU</name>
<reference evidence="1" key="1">
    <citation type="submission" date="2022-10" db="EMBL/GenBank/DDBJ databases">
        <authorList>
            <person name="Meaden S."/>
        </authorList>
    </citation>
    <scope>NUCLEOTIDE SEQUENCE</scope>
</reference>
<organism evidence="1">
    <name type="scientific">Ochrobactrum phage ORM_20</name>
    <dbReference type="NCBI Taxonomy" id="2985243"/>
    <lineage>
        <taxon>Viruses</taxon>
    </lineage>
</organism>
<protein>
    <submittedName>
        <fullName evidence="1">Uncharacterized protein</fullName>
    </submittedName>
</protein>
<dbReference type="EMBL" id="OX359470">
    <property type="protein sequence ID" value="CAI3971201.1"/>
    <property type="molecule type" value="Genomic_DNA"/>
</dbReference>